<accession>A0AAD8XVL3</accession>
<dbReference type="Pfam" id="PF07534">
    <property type="entry name" value="TLD"/>
    <property type="match status" value="1"/>
</dbReference>
<dbReference type="PANTHER" id="PTHR14499">
    <property type="entry name" value="POTASSIUM CHANNEL TETRAMERIZATION DOMAIN-CONTAINING"/>
    <property type="match status" value="1"/>
</dbReference>
<dbReference type="GO" id="GO:0051260">
    <property type="term" value="P:protein homooligomerization"/>
    <property type="evidence" value="ECO:0007669"/>
    <property type="project" value="InterPro"/>
</dbReference>
<dbReference type="AlphaFoldDB" id="A0AAD8XVL3"/>
<dbReference type="Gene3D" id="1.10.150.50">
    <property type="entry name" value="Transcription Factor, Ets-1"/>
    <property type="match status" value="1"/>
</dbReference>
<comment type="caution">
    <text evidence="3">The sequence shown here is derived from an EMBL/GenBank/DDBJ whole genome shotgun (WGS) entry which is preliminary data.</text>
</comment>
<dbReference type="PANTHER" id="PTHR14499:SF136">
    <property type="entry name" value="GH08630P"/>
    <property type="match status" value="1"/>
</dbReference>
<sequence>MEQLERARKKLKTAHEKLKLDYINHTREQDELENKLLERFRILDEKKHTATVAHGYVDASNNDRVEINAGGKIVAARRGTLCQLKGTRLEALFSGRWEKKLQRDNSGRIFLDVNGDCFQAIVDYLNELVISGEDDIPKPPMVDDEHKQYLDCQLAIFGINVPPQSPGSDIVKQYSQLNTLHQWLKEDGSDGALELLYRPSRDGLSNKAFHNKCDNKGRTLLVIETDTGEIMGGYTNKSWQSDGEYDLAHKAFLFALSGFGIGSPCKMKLQDEDDEYAMLGSANFGPMFGGGNDVWVDGSNLYLRVGYSYEKGPSEQLNGDSQDANRNYKIKEMEVFEVRGDAPRYHDPRKQKELSSNPGKKVPVVNLFTKAINEAINEKWVTLHELEEEVSSLEEIFNGEEQFVDSFASGDKKDVIALDVSGTMMVTRRATLQIIEGSVLAQQFDDTKWTAQGNSQMRGRNGAHLRLFEDNSINGPELIALDKDGLQMIGVKRAGTTCLLLKEIRLLGQKSQDVSTLIEHSPYCFGKILDYLRMEHLHSIELIKEPSLPSVCESQKERLRKVVKYYFPGMELLLLA</sequence>
<dbReference type="InterPro" id="IPR006571">
    <property type="entry name" value="TLDc_dom"/>
</dbReference>
<dbReference type="SUPFAM" id="SSF54695">
    <property type="entry name" value="POZ domain"/>
    <property type="match status" value="1"/>
</dbReference>
<dbReference type="SMART" id="SM00584">
    <property type="entry name" value="TLDc"/>
    <property type="match status" value="1"/>
</dbReference>
<name>A0AAD8XVL3_9STRA</name>
<dbReference type="InterPro" id="IPR003131">
    <property type="entry name" value="T1-type_BTB"/>
</dbReference>
<protein>
    <recommendedName>
        <fullName evidence="2">TLDc domain-containing protein</fullName>
    </recommendedName>
</protein>
<evidence type="ECO:0000313" key="3">
    <source>
        <dbReference type="EMBL" id="KAK1734146.1"/>
    </source>
</evidence>
<feature type="domain" description="TLDc" evidence="2">
    <location>
        <begin position="170"/>
        <end position="339"/>
    </location>
</feature>
<evidence type="ECO:0000256" key="1">
    <source>
        <dbReference type="SAM" id="Coils"/>
    </source>
</evidence>
<evidence type="ECO:0000259" key="2">
    <source>
        <dbReference type="PROSITE" id="PS51886"/>
    </source>
</evidence>
<reference evidence="3" key="1">
    <citation type="submission" date="2023-06" db="EMBL/GenBank/DDBJ databases">
        <title>Survivors Of The Sea: Transcriptome response of Skeletonema marinoi to long-term dormancy.</title>
        <authorList>
            <person name="Pinder M.I.M."/>
            <person name="Kourtchenko O."/>
            <person name="Robertson E.K."/>
            <person name="Larsson T."/>
            <person name="Maumus F."/>
            <person name="Osuna-Cruz C.M."/>
            <person name="Vancaester E."/>
            <person name="Stenow R."/>
            <person name="Vandepoele K."/>
            <person name="Ploug H."/>
            <person name="Bruchert V."/>
            <person name="Godhe A."/>
            <person name="Topel M."/>
        </authorList>
    </citation>
    <scope>NUCLEOTIDE SEQUENCE</scope>
    <source>
        <strain evidence="3">R05AC</strain>
    </source>
</reference>
<dbReference type="InterPro" id="IPR013761">
    <property type="entry name" value="SAM/pointed_sf"/>
</dbReference>
<dbReference type="EMBL" id="JATAAI010000041">
    <property type="protein sequence ID" value="KAK1734146.1"/>
    <property type="molecule type" value="Genomic_DNA"/>
</dbReference>
<proteinExistence type="predicted"/>
<dbReference type="SUPFAM" id="SSF47769">
    <property type="entry name" value="SAM/Pointed domain"/>
    <property type="match status" value="1"/>
</dbReference>
<dbReference type="Pfam" id="PF02214">
    <property type="entry name" value="BTB_2"/>
    <property type="match status" value="1"/>
</dbReference>
<dbReference type="Gene3D" id="3.30.710.10">
    <property type="entry name" value="Potassium Channel Kv1.1, Chain A"/>
    <property type="match status" value="2"/>
</dbReference>
<evidence type="ECO:0000313" key="4">
    <source>
        <dbReference type="Proteomes" id="UP001224775"/>
    </source>
</evidence>
<dbReference type="InterPro" id="IPR011333">
    <property type="entry name" value="SKP1/BTB/POZ_sf"/>
</dbReference>
<dbReference type="PROSITE" id="PS51886">
    <property type="entry name" value="TLDC"/>
    <property type="match status" value="1"/>
</dbReference>
<keyword evidence="1" id="KW-0175">Coiled coil</keyword>
<keyword evidence="4" id="KW-1185">Reference proteome</keyword>
<gene>
    <name evidence="3" type="ORF">QTG54_015149</name>
</gene>
<feature type="coiled-coil region" evidence="1">
    <location>
        <begin position="1"/>
        <end position="35"/>
    </location>
</feature>
<dbReference type="Proteomes" id="UP001224775">
    <property type="component" value="Unassembled WGS sequence"/>
</dbReference>
<organism evidence="3 4">
    <name type="scientific">Skeletonema marinoi</name>
    <dbReference type="NCBI Taxonomy" id="267567"/>
    <lineage>
        <taxon>Eukaryota</taxon>
        <taxon>Sar</taxon>
        <taxon>Stramenopiles</taxon>
        <taxon>Ochrophyta</taxon>
        <taxon>Bacillariophyta</taxon>
        <taxon>Coscinodiscophyceae</taxon>
        <taxon>Thalassiosirophycidae</taxon>
        <taxon>Thalassiosirales</taxon>
        <taxon>Skeletonemataceae</taxon>
        <taxon>Skeletonema</taxon>
        <taxon>Skeletonema marinoi-dohrnii complex</taxon>
    </lineage>
</organism>